<evidence type="ECO:0000256" key="4">
    <source>
        <dbReference type="HAMAP-Rule" id="MF_00257"/>
    </source>
</evidence>
<dbReference type="InterPro" id="IPR044641">
    <property type="entry name" value="Lsm7/SmG-like"/>
</dbReference>
<dbReference type="CDD" id="cd01731">
    <property type="entry name" value="archaeal_Sm1"/>
    <property type="match status" value="1"/>
</dbReference>
<dbReference type="InterPro" id="IPR047575">
    <property type="entry name" value="Sm"/>
</dbReference>
<sequence>MGKRPLDILNNALGKPVIIKLKGNRSFRGTLDGYDIHMNLVLDNAEELLNNESNDENIKKLGSVVVRGDNVVYISP</sequence>
<accession>A0A7G9Y625</accession>
<dbReference type="PANTHER" id="PTHR10553:SF5">
    <property type="entry name" value="U6 SNRNA-ASSOCIATED SM-LIKE PROTEIN LSM7"/>
    <property type="match status" value="1"/>
</dbReference>
<dbReference type="EMBL" id="MT630753">
    <property type="protein sequence ID" value="QNO42607.1"/>
    <property type="molecule type" value="Genomic_DNA"/>
</dbReference>
<dbReference type="GO" id="GO:0003723">
    <property type="term" value="F:RNA binding"/>
    <property type="evidence" value="ECO:0007669"/>
    <property type="project" value="InterPro"/>
</dbReference>
<reference evidence="10" key="1">
    <citation type="submission" date="2020-06" db="EMBL/GenBank/DDBJ databases">
        <title>Unique genomic features of the anaerobic methanotrophic archaea.</title>
        <authorList>
            <person name="Chadwick G.L."/>
            <person name="Skennerton C.T."/>
            <person name="Laso-Perez R."/>
            <person name="Leu A.O."/>
            <person name="Speth D.R."/>
            <person name="Yu H."/>
            <person name="Morgan-Lang C."/>
            <person name="Hatzenpichler R."/>
            <person name="Goudeau D."/>
            <person name="Malmstrom R."/>
            <person name="Brazelton W.J."/>
            <person name="Woyke T."/>
            <person name="Hallam S.J."/>
            <person name="Tyson G.W."/>
            <person name="Wegener G."/>
            <person name="Boetius A."/>
            <person name="Orphan V."/>
        </authorList>
    </citation>
    <scope>NUCLEOTIDE SEQUENCE</scope>
</reference>
<evidence type="ECO:0000313" key="7">
    <source>
        <dbReference type="EMBL" id="QNO42050.1"/>
    </source>
</evidence>
<dbReference type="EMBL" id="MT630827">
    <property type="protein sequence ID" value="QNO43459.1"/>
    <property type="molecule type" value="Genomic_DNA"/>
</dbReference>
<comment type="similarity">
    <text evidence="1 4">Belongs to the snRNP Sm proteins family.</text>
</comment>
<dbReference type="PIRSF" id="PIRSF006609">
    <property type="entry name" value="snRNP_SmF"/>
    <property type="match status" value="1"/>
</dbReference>
<gene>
    <name evidence="9" type="ORF">ENPLMBLH_00002</name>
    <name evidence="8" type="ORF">KPMFPNGI_00009</name>
    <name evidence="6" type="ORF">LFIFFFKN_00006</name>
    <name evidence="10" type="ORF">MNJHICMO_00001</name>
    <name evidence="7" type="ORF">NAIAKDPO_00009</name>
</gene>
<feature type="domain" description="Sm" evidence="5">
    <location>
        <begin position="4"/>
        <end position="76"/>
    </location>
</feature>
<evidence type="ECO:0000313" key="10">
    <source>
        <dbReference type="EMBL" id="QNO43459.1"/>
    </source>
</evidence>
<dbReference type="InterPro" id="IPR022901">
    <property type="entry name" value="snRNP_Sm-like_arc"/>
</dbReference>
<dbReference type="InterPro" id="IPR001163">
    <property type="entry name" value="Sm_dom_euk/arc"/>
</dbReference>
<dbReference type="SMART" id="SM00651">
    <property type="entry name" value="Sm"/>
    <property type="match status" value="1"/>
</dbReference>
<dbReference type="Pfam" id="PF01423">
    <property type="entry name" value="LSM"/>
    <property type="match status" value="1"/>
</dbReference>
<dbReference type="AlphaFoldDB" id="A0A7G9Y625"/>
<evidence type="ECO:0000313" key="6">
    <source>
        <dbReference type="EMBL" id="QNO41291.1"/>
    </source>
</evidence>
<organism evidence="10">
    <name type="scientific">Candidatus Methanogaster sp. ANME-2c ERB4</name>
    <dbReference type="NCBI Taxonomy" id="2759911"/>
    <lineage>
        <taxon>Archaea</taxon>
        <taxon>Methanobacteriati</taxon>
        <taxon>Methanobacteriota</taxon>
        <taxon>Stenosarchaea group</taxon>
        <taxon>Methanomicrobia</taxon>
        <taxon>Methanosarcinales</taxon>
        <taxon>ANME-2 cluster</taxon>
        <taxon>Candidatus Methanogasteraceae</taxon>
        <taxon>Candidatus Methanogaster</taxon>
    </lineage>
</organism>
<dbReference type="PROSITE" id="PS52002">
    <property type="entry name" value="SM"/>
    <property type="match status" value="1"/>
</dbReference>
<dbReference type="InterPro" id="IPR010920">
    <property type="entry name" value="LSM_dom_sf"/>
</dbReference>
<proteinExistence type="inferred from homology"/>
<dbReference type="GO" id="GO:1990904">
    <property type="term" value="C:ribonucleoprotein complex"/>
    <property type="evidence" value="ECO:0007669"/>
    <property type="project" value="UniProtKB-KW"/>
</dbReference>
<keyword evidence="3 4" id="KW-0687">Ribonucleoprotein</keyword>
<evidence type="ECO:0000313" key="8">
    <source>
        <dbReference type="EMBL" id="QNO42607.1"/>
    </source>
</evidence>
<dbReference type="NCBIfam" id="NF001963">
    <property type="entry name" value="PRK00737.1"/>
    <property type="match status" value="1"/>
</dbReference>
<evidence type="ECO:0000259" key="5">
    <source>
        <dbReference type="PROSITE" id="PS52002"/>
    </source>
</evidence>
<evidence type="ECO:0000313" key="9">
    <source>
        <dbReference type="EMBL" id="QNO42805.1"/>
    </source>
</evidence>
<dbReference type="EMBL" id="MT630703">
    <property type="protein sequence ID" value="QNO42050.1"/>
    <property type="molecule type" value="Genomic_DNA"/>
</dbReference>
<name>A0A7G9Y625_9EURY</name>
<dbReference type="EMBL" id="MT630769">
    <property type="protein sequence ID" value="QNO42805.1"/>
    <property type="molecule type" value="Genomic_DNA"/>
</dbReference>
<dbReference type="EMBL" id="MT630615">
    <property type="protein sequence ID" value="QNO41291.1"/>
    <property type="molecule type" value="Genomic_DNA"/>
</dbReference>
<evidence type="ECO:0000256" key="1">
    <source>
        <dbReference type="ARBA" id="ARBA00006850"/>
    </source>
</evidence>
<dbReference type="PANTHER" id="PTHR10553">
    <property type="entry name" value="SMALL NUCLEAR RIBONUCLEOPROTEIN"/>
    <property type="match status" value="1"/>
</dbReference>
<evidence type="ECO:0000256" key="2">
    <source>
        <dbReference type="ARBA" id="ARBA00021121"/>
    </source>
</evidence>
<protein>
    <recommendedName>
        <fullName evidence="2 4">Putative snRNP Sm-like protein</fullName>
    </recommendedName>
</protein>
<evidence type="ECO:0000256" key="3">
    <source>
        <dbReference type="ARBA" id="ARBA00023274"/>
    </source>
</evidence>
<dbReference type="HAMAP" id="MF_00257">
    <property type="entry name" value="Lsm_RuxX"/>
    <property type="match status" value="1"/>
</dbReference>
<dbReference type="Gene3D" id="2.30.30.100">
    <property type="match status" value="1"/>
</dbReference>
<dbReference type="SUPFAM" id="SSF50182">
    <property type="entry name" value="Sm-like ribonucleoproteins"/>
    <property type="match status" value="1"/>
</dbReference>